<sequence length="390" mass="45160">MKRIFLINLFFLGFFLVSPGCTTLKIMWYQSSEPDDYKLFDTRTIHKGGTNSTFSFKTSDKAVAKIESLILFPKGDKNNNLSEKPPLSMSEFLNMTKTNAFLVIRNDTILYEQYFNGYDKNSISNSMSMGKAVTSSLVGIALKEGHIKSLDDPIVQYLPDLKNIKGFEKIRIIHLLQMTSGIKFTENYNWLSDAAYLYYTSDRRKFFSQLEIESEPGIVWKYKSIDTALLSLILFQATNKTVSAYAEEKLWCPLGMESDALWGLDSKESGIEKTSCCLYATARDFAKFGRLYANKGNWFGNEIIDPWFFNYSTQIDESEGSVWDYQFKWWMPWWMGQINDPFYAHGYKGQRLMISPSKQIIVVKLSNDTQADKNNKEYYMEMMKVIFENL</sequence>
<comment type="caution">
    <text evidence="2">The sequence shown here is derived from an EMBL/GenBank/DDBJ whole genome shotgun (WGS) entry which is preliminary data.</text>
</comment>
<dbReference type="EMBL" id="LNQE01000829">
    <property type="protein sequence ID" value="KUG24724.1"/>
    <property type="molecule type" value="Genomic_DNA"/>
</dbReference>
<gene>
    <name evidence="2" type="ORF">ASZ90_005468</name>
</gene>
<organism evidence="2">
    <name type="scientific">hydrocarbon metagenome</name>
    <dbReference type="NCBI Taxonomy" id="938273"/>
    <lineage>
        <taxon>unclassified sequences</taxon>
        <taxon>metagenomes</taxon>
        <taxon>ecological metagenomes</taxon>
    </lineage>
</organism>
<feature type="domain" description="Beta-lactamase-related" evidence="1">
    <location>
        <begin position="100"/>
        <end position="374"/>
    </location>
</feature>
<accession>A0A0W8FV69</accession>
<evidence type="ECO:0000313" key="2">
    <source>
        <dbReference type="EMBL" id="KUG24724.1"/>
    </source>
</evidence>
<dbReference type="Pfam" id="PF00144">
    <property type="entry name" value="Beta-lactamase"/>
    <property type="match status" value="1"/>
</dbReference>
<dbReference type="SUPFAM" id="SSF56601">
    <property type="entry name" value="beta-lactamase/transpeptidase-like"/>
    <property type="match status" value="1"/>
</dbReference>
<dbReference type="AlphaFoldDB" id="A0A0W8FV69"/>
<evidence type="ECO:0000259" key="1">
    <source>
        <dbReference type="Pfam" id="PF00144"/>
    </source>
</evidence>
<dbReference type="Gene3D" id="3.40.710.10">
    <property type="entry name" value="DD-peptidase/beta-lactamase superfamily"/>
    <property type="match status" value="1"/>
</dbReference>
<name>A0A0W8FV69_9ZZZZ</name>
<dbReference type="PANTHER" id="PTHR43283:SF7">
    <property type="entry name" value="BETA-LACTAMASE-RELATED DOMAIN-CONTAINING PROTEIN"/>
    <property type="match status" value="1"/>
</dbReference>
<reference evidence="2" key="1">
    <citation type="journal article" date="2015" name="Proc. Natl. Acad. Sci. U.S.A.">
        <title>Networks of energetic and metabolic interactions define dynamics in microbial communities.</title>
        <authorList>
            <person name="Embree M."/>
            <person name="Liu J.K."/>
            <person name="Al-Bassam M.M."/>
            <person name="Zengler K."/>
        </authorList>
    </citation>
    <scope>NUCLEOTIDE SEQUENCE</scope>
</reference>
<dbReference type="InterPro" id="IPR012338">
    <property type="entry name" value="Beta-lactam/transpept-like"/>
</dbReference>
<dbReference type="InterPro" id="IPR050789">
    <property type="entry name" value="Diverse_Enzym_Activities"/>
</dbReference>
<dbReference type="PANTHER" id="PTHR43283">
    <property type="entry name" value="BETA-LACTAMASE-RELATED"/>
    <property type="match status" value="1"/>
</dbReference>
<proteinExistence type="predicted"/>
<dbReference type="InterPro" id="IPR001466">
    <property type="entry name" value="Beta-lactam-related"/>
</dbReference>
<protein>
    <submittedName>
        <fullName evidence="2">Beta-lactamase</fullName>
    </submittedName>
</protein>